<dbReference type="PANTHER" id="PTHR43731">
    <property type="entry name" value="RHOMBOID PROTEASE"/>
    <property type="match status" value="1"/>
</dbReference>
<dbReference type="InterPro" id="IPR050925">
    <property type="entry name" value="Rhomboid_protease_S54"/>
</dbReference>
<dbReference type="GO" id="GO:0016020">
    <property type="term" value="C:membrane"/>
    <property type="evidence" value="ECO:0007669"/>
    <property type="project" value="UniProtKB-SubCell"/>
</dbReference>
<evidence type="ECO:0000256" key="2">
    <source>
        <dbReference type="ARBA" id="ARBA00009045"/>
    </source>
</evidence>
<evidence type="ECO:0000259" key="8">
    <source>
        <dbReference type="Pfam" id="PF01694"/>
    </source>
</evidence>
<feature type="transmembrane region" description="Helical" evidence="7">
    <location>
        <begin position="146"/>
        <end position="164"/>
    </location>
</feature>
<evidence type="ECO:0000256" key="1">
    <source>
        <dbReference type="ARBA" id="ARBA00004141"/>
    </source>
</evidence>
<keyword evidence="4" id="KW-0378">Hydrolase</keyword>
<dbReference type="InterPro" id="IPR022764">
    <property type="entry name" value="Peptidase_S54_rhomboid_dom"/>
</dbReference>
<dbReference type="InterPro" id="IPR035952">
    <property type="entry name" value="Rhomboid-like_sf"/>
</dbReference>
<evidence type="ECO:0000256" key="7">
    <source>
        <dbReference type="SAM" id="Phobius"/>
    </source>
</evidence>
<evidence type="ECO:0000313" key="9">
    <source>
        <dbReference type="EMBL" id="TMQ66868.1"/>
    </source>
</evidence>
<dbReference type="Proteomes" id="UP000316609">
    <property type="component" value="Unassembled WGS sequence"/>
</dbReference>
<protein>
    <submittedName>
        <fullName evidence="9">Rhomboid family intramembrane serine protease</fullName>
    </submittedName>
</protein>
<feature type="transmembrane region" description="Helical" evidence="7">
    <location>
        <begin position="106"/>
        <end position="125"/>
    </location>
</feature>
<dbReference type="Pfam" id="PF01694">
    <property type="entry name" value="Rhomboid"/>
    <property type="match status" value="1"/>
</dbReference>
<keyword evidence="5 7" id="KW-1133">Transmembrane helix</keyword>
<reference evidence="9 10" key="1">
    <citation type="journal article" date="2019" name="Nat. Microbiol.">
        <title>Mediterranean grassland soil C-N compound turnover is dependent on rainfall and depth, and is mediated by genomically divergent microorganisms.</title>
        <authorList>
            <person name="Diamond S."/>
            <person name="Andeer P.F."/>
            <person name="Li Z."/>
            <person name="Crits-Christoph A."/>
            <person name="Burstein D."/>
            <person name="Anantharaman K."/>
            <person name="Lane K.R."/>
            <person name="Thomas B.C."/>
            <person name="Pan C."/>
            <person name="Northen T.R."/>
            <person name="Banfield J.F."/>
        </authorList>
    </citation>
    <scope>NUCLEOTIDE SEQUENCE [LARGE SCALE GENOMIC DNA]</scope>
    <source>
        <strain evidence="9">WS_8</strain>
    </source>
</reference>
<sequence length="276" mass="29742">MRQTQGAMICPNCSKLIGVNEDRCPFCGAWRPGLFGWTPALQRLFGNRIDVVTLIVSSCVVLYVVSLALQPEAIFHMSGLFSILSPGQRALYQLGMTGGLAWREGWWWTLLTAIYLHGSLLHIFFNVMWIRNLAPAVTDLFGPARGFVIFSISGAVGFLVSNLVSHAPSVGASGSIFGLLAALIVYGRKRGGAVMTSQLWQWALVMFAMGFFMSGVNNFAHAGGFAGGWLSAQSMRFGAEKRESRAVLVLGLALIALTAVGFVLSFTQVTAILLSG</sequence>
<dbReference type="PANTHER" id="PTHR43731:SF14">
    <property type="entry name" value="PRESENILIN-ASSOCIATED RHOMBOID-LIKE PROTEIN, MITOCHONDRIAL"/>
    <property type="match status" value="1"/>
</dbReference>
<evidence type="ECO:0000256" key="4">
    <source>
        <dbReference type="ARBA" id="ARBA00022801"/>
    </source>
</evidence>
<feature type="transmembrane region" description="Helical" evidence="7">
    <location>
        <begin position="170"/>
        <end position="187"/>
    </location>
</feature>
<evidence type="ECO:0000313" key="10">
    <source>
        <dbReference type="Proteomes" id="UP000316609"/>
    </source>
</evidence>
<dbReference type="EMBL" id="VBOY01000052">
    <property type="protein sequence ID" value="TMQ66868.1"/>
    <property type="molecule type" value="Genomic_DNA"/>
</dbReference>
<gene>
    <name evidence="9" type="ORF">E6K78_05925</name>
</gene>
<organism evidence="9 10">
    <name type="scientific">Eiseniibacteriota bacterium</name>
    <dbReference type="NCBI Taxonomy" id="2212470"/>
    <lineage>
        <taxon>Bacteria</taxon>
        <taxon>Candidatus Eiseniibacteriota</taxon>
    </lineage>
</organism>
<keyword evidence="3 7" id="KW-0812">Transmembrane</keyword>
<feature type="transmembrane region" description="Helical" evidence="7">
    <location>
        <begin position="199"/>
        <end position="226"/>
    </location>
</feature>
<feature type="domain" description="Peptidase S54 rhomboid" evidence="8">
    <location>
        <begin position="106"/>
        <end position="232"/>
    </location>
</feature>
<dbReference type="Gene3D" id="1.20.1540.10">
    <property type="entry name" value="Rhomboid-like"/>
    <property type="match status" value="1"/>
</dbReference>
<evidence type="ECO:0000256" key="5">
    <source>
        <dbReference type="ARBA" id="ARBA00022989"/>
    </source>
</evidence>
<evidence type="ECO:0000256" key="3">
    <source>
        <dbReference type="ARBA" id="ARBA00022692"/>
    </source>
</evidence>
<feature type="transmembrane region" description="Helical" evidence="7">
    <location>
        <begin position="246"/>
        <end position="274"/>
    </location>
</feature>
<keyword evidence="9" id="KW-0645">Protease</keyword>
<comment type="subcellular location">
    <subcellularLocation>
        <location evidence="1">Membrane</location>
        <topology evidence="1">Multi-pass membrane protein</topology>
    </subcellularLocation>
</comment>
<keyword evidence="6 7" id="KW-0472">Membrane</keyword>
<evidence type="ECO:0000256" key="6">
    <source>
        <dbReference type="ARBA" id="ARBA00023136"/>
    </source>
</evidence>
<comment type="caution">
    <text evidence="9">The sequence shown here is derived from an EMBL/GenBank/DDBJ whole genome shotgun (WGS) entry which is preliminary data.</text>
</comment>
<feature type="transmembrane region" description="Helical" evidence="7">
    <location>
        <begin position="51"/>
        <end position="69"/>
    </location>
</feature>
<name>A0A538TTD9_UNCEI</name>
<dbReference type="AlphaFoldDB" id="A0A538TTD9"/>
<dbReference type="GO" id="GO:0004252">
    <property type="term" value="F:serine-type endopeptidase activity"/>
    <property type="evidence" value="ECO:0007669"/>
    <property type="project" value="InterPro"/>
</dbReference>
<dbReference type="GO" id="GO:0006508">
    <property type="term" value="P:proteolysis"/>
    <property type="evidence" value="ECO:0007669"/>
    <property type="project" value="UniProtKB-KW"/>
</dbReference>
<proteinExistence type="inferred from homology"/>
<dbReference type="SUPFAM" id="SSF144091">
    <property type="entry name" value="Rhomboid-like"/>
    <property type="match status" value="1"/>
</dbReference>
<accession>A0A538TTD9</accession>
<comment type="similarity">
    <text evidence="2">Belongs to the peptidase S54 family.</text>
</comment>